<dbReference type="PANTHER" id="PTHR42791">
    <property type="entry name" value="GNAT FAMILY ACETYLTRANSFERASE"/>
    <property type="match status" value="1"/>
</dbReference>
<gene>
    <name evidence="2" type="ORF">EV193_11656</name>
</gene>
<evidence type="ECO:0000259" key="1">
    <source>
        <dbReference type="PROSITE" id="PS51186"/>
    </source>
</evidence>
<protein>
    <submittedName>
        <fullName evidence="2">Acetyltransferase (GNAT) family protein</fullName>
    </submittedName>
</protein>
<dbReference type="EMBL" id="SGWQ01000016">
    <property type="protein sequence ID" value="RZS30536.1"/>
    <property type="molecule type" value="Genomic_DNA"/>
</dbReference>
<dbReference type="GO" id="GO:0016747">
    <property type="term" value="F:acyltransferase activity, transferring groups other than amino-acyl groups"/>
    <property type="evidence" value="ECO:0007669"/>
    <property type="project" value="InterPro"/>
</dbReference>
<sequence>MIRIETDAVAALIGRAFSELDVTAWLITDSSVRTEVLSANFAILVEHAQEHGTIHVLPDAEGDPVAAAVWFHQTAPQPPPPQDYDERLAAACGQWTPRFRMLDEAFEAHHPHDVEHHHLAFLAVRRDARCGGLGSRLMDRHHEHLDRAGLPAYLEASSERVRDLYLRHGYRVVAGGPFILPEGGPPMWPMWREPA</sequence>
<dbReference type="PANTHER" id="PTHR42791:SF1">
    <property type="entry name" value="N-ACETYLTRANSFERASE DOMAIN-CONTAINING PROTEIN"/>
    <property type="match status" value="1"/>
</dbReference>
<dbReference type="PROSITE" id="PS51186">
    <property type="entry name" value="GNAT"/>
    <property type="match status" value="1"/>
</dbReference>
<dbReference type="SUPFAM" id="SSF55729">
    <property type="entry name" value="Acyl-CoA N-acyltransferases (Nat)"/>
    <property type="match status" value="1"/>
</dbReference>
<feature type="domain" description="N-acetyltransferase" evidence="1">
    <location>
        <begin position="54"/>
        <end position="195"/>
    </location>
</feature>
<accession>A0A4Q7KCW7</accession>
<dbReference type="Proteomes" id="UP000294257">
    <property type="component" value="Unassembled WGS sequence"/>
</dbReference>
<keyword evidence="2" id="KW-0808">Transferase</keyword>
<dbReference type="OrthoDB" id="7057833at2"/>
<evidence type="ECO:0000313" key="3">
    <source>
        <dbReference type="Proteomes" id="UP000294257"/>
    </source>
</evidence>
<dbReference type="InterPro" id="IPR052523">
    <property type="entry name" value="Trichothecene_AcTrans"/>
</dbReference>
<dbReference type="Pfam" id="PF13508">
    <property type="entry name" value="Acetyltransf_7"/>
    <property type="match status" value="1"/>
</dbReference>
<name>A0A4Q7KCW7_9PSEU</name>
<keyword evidence="3" id="KW-1185">Reference proteome</keyword>
<dbReference type="RefSeq" id="WP_130348466.1">
    <property type="nucleotide sequence ID" value="NZ_SGWQ01000016.1"/>
</dbReference>
<proteinExistence type="predicted"/>
<evidence type="ECO:0000313" key="2">
    <source>
        <dbReference type="EMBL" id="RZS30536.1"/>
    </source>
</evidence>
<dbReference type="AlphaFoldDB" id="A0A4Q7KCW7"/>
<reference evidence="2 3" key="1">
    <citation type="submission" date="2019-02" db="EMBL/GenBank/DDBJ databases">
        <title>Genomic Encyclopedia of Type Strains, Phase IV (KMG-IV): sequencing the most valuable type-strain genomes for metagenomic binning, comparative biology and taxonomic classification.</title>
        <authorList>
            <person name="Goeker M."/>
        </authorList>
    </citation>
    <scope>NUCLEOTIDE SEQUENCE [LARGE SCALE GENOMIC DNA]</scope>
    <source>
        <strain evidence="2 3">DSM 101727</strain>
    </source>
</reference>
<comment type="caution">
    <text evidence="2">The sequence shown here is derived from an EMBL/GenBank/DDBJ whole genome shotgun (WGS) entry which is preliminary data.</text>
</comment>
<dbReference type="Gene3D" id="3.40.630.30">
    <property type="match status" value="1"/>
</dbReference>
<dbReference type="InterPro" id="IPR000182">
    <property type="entry name" value="GNAT_dom"/>
</dbReference>
<dbReference type="InterPro" id="IPR016181">
    <property type="entry name" value="Acyl_CoA_acyltransferase"/>
</dbReference>
<organism evidence="2 3">
    <name type="scientific">Herbihabitans rhizosphaerae</name>
    <dbReference type="NCBI Taxonomy" id="1872711"/>
    <lineage>
        <taxon>Bacteria</taxon>
        <taxon>Bacillati</taxon>
        <taxon>Actinomycetota</taxon>
        <taxon>Actinomycetes</taxon>
        <taxon>Pseudonocardiales</taxon>
        <taxon>Pseudonocardiaceae</taxon>
        <taxon>Herbihabitans</taxon>
    </lineage>
</organism>